<dbReference type="GO" id="GO:0003824">
    <property type="term" value="F:catalytic activity"/>
    <property type="evidence" value="ECO:0007669"/>
    <property type="project" value="UniProtKB-ARBA"/>
</dbReference>
<keyword evidence="4" id="KW-0119">Carbohydrate metabolism</keyword>
<dbReference type="GO" id="GO:0046872">
    <property type="term" value="F:metal ion binding"/>
    <property type="evidence" value="ECO:0007669"/>
    <property type="project" value="UniProtKB-KW"/>
</dbReference>
<keyword evidence="7" id="KW-1185">Reference proteome</keyword>
<dbReference type="Gene3D" id="1.10.150.240">
    <property type="entry name" value="Putative phosphatase, domain 2"/>
    <property type="match status" value="1"/>
</dbReference>
<dbReference type="InterPro" id="IPR051600">
    <property type="entry name" value="Beta-PGM-like"/>
</dbReference>
<reference evidence="5" key="1">
    <citation type="submission" date="2021-02" db="EMBL/GenBank/DDBJ databases">
        <authorList>
            <person name="Nowell W R."/>
        </authorList>
    </citation>
    <scope>NUCLEOTIDE SEQUENCE</scope>
</reference>
<dbReference type="InterPro" id="IPR036412">
    <property type="entry name" value="HAD-like_sf"/>
</dbReference>
<evidence type="ECO:0000256" key="3">
    <source>
        <dbReference type="ARBA" id="ARBA00022842"/>
    </source>
</evidence>
<dbReference type="InterPro" id="IPR023214">
    <property type="entry name" value="HAD_sf"/>
</dbReference>
<name>A0A814RMY9_ADIRI</name>
<evidence type="ECO:0000313" key="8">
    <source>
        <dbReference type="Proteomes" id="UP000663852"/>
    </source>
</evidence>
<dbReference type="InterPro" id="IPR041492">
    <property type="entry name" value="HAD_2"/>
</dbReference>
<dbReference type="InterPro" id="IPR006439">
    <property type="entry name" value="HAD-SF_hydro_IA"/>
</dbReference>
<dbReference type="EMBL" id="CAJNOJ010000111">
    <property type="protein sequence ID" value="CAF1135493.1"/>
    <property type="molecule type" value="Genomic_DNA"/>
</dbReference>
<evidence type="ECO:0000313" key="6">
    <source>
        <dbReference type="EMBL" id="CAF1530227.1"/>
    </source>
</evidence>
<organism evidence="5 8">
    <name type="scientific">Adineta ricciae</name>
    <name type="common">Rotifer</name>
    <dbReference type="NCBI Taxonomy" id="249248"/>
    <lineage>
        <taxon>Eukaryota</taxon>
        <taxon>Metazoa</taxon>
        <taxon>Spiralia</taxon>
        <taxon>Gnathifera</taxon>
        <taxon>Rotifera</taxon>
        <taxon>Eurotatoria</taxon>
        <taxon>Bdelloidea</taxon>
        <taxon>Adinetida</taxon>
        <taxon>Adinetidae</taxon>
        <taxon>Adineta</taxon>
    </lineage>
</organism>
<dbReference type="Proteomes" id="UP000663852">
    <property type="component" value="Unassembled WGS sequence"/>
</dbReference>
<sequence>MFGVLFDLDGTLVDSDPIHFEAWQIILAKVNVNASLIDREFFDKYISGRLNADITRELLSHLSQEEQEKIADEKELLFRQLAKEKLQPTRGLDKILEYIKQNRTKLKIGLATNAPRLVVDFELGILNIDEKTFFDVALLAEEFGIGKPKPDIYLELAKRLNVDKNSCIIFEDSVSGVRAAVAAGIKCIGLLTSAKQETLEGYGTWRTVRNFEEVNLDEIWSAIQSK</sequence>
<dbReference type="PANTHER" id="PTHR46193">
    <property type="entry name" value="6-PHOSPHOGLUCONATE PHOSPHATASE"/>
    <property type="match status" value="1"/>
</dbReference>
<evidence type="ECO:0000256" key="2">
    <source>
        <dbReference type="ARBA" id="ARBA00022723"/>
    </source>
</evidence>
<dbReference type="AlphaFoldDB" id="A0A814RMY9"/>
<comment type="cofactor">
    <cofactor evidence="1">
        <name>Mg(2+)</name>
        <dbReference type="ChEBI" id="CHEBI:18420"/>
    </cofactor>
</comment>
<keyword evidence="3" id="KW-0460">Magnesium</keyword>
<dbReference type="OrthoDB" id="40579at2759"/>
<dbReference type="SUPFAM" id="SSF56784">
    <property type="entry name" value="HAD-like"/>
    <property type="match status" value="1"/>
</dbReference>
<protein>
    <recommendedName>
        <fullName evidence="9">HAD family phosphatase</fullName>
    </recommendedName>
</protein>
<evidence type="ECO:0000313" key="7">
    <source>
        <dbReference type="Proteomes" id="UP000663828"/>
    </source>
</evidence>
<evidence type="ECO:0000313" key="5">
    <source>
        <dbReference type="EMBL" id="CAF1135493.1"/>
    </source>
</evidence>
<dbReference type="SFLD" id="SFLDS00003">
    <property type="entry name" value="Haloacid_Dehalogenase"/>
    <property type="match status" value="1"/>
</dbReference>
<comment type="caution">
    <text evidence="5">The sequence shown here is derived from an EMBL/GenBank/DDBJ whole genome shotgun (WGS) entry which is preliminary data.</text>
</comment>
<dbReference type="EMBL" id="CAJNOR010004840">
    <property type="protein sequence ID" value="CAF1530227.1"/>
    <property type="molecule type" value="Genomic_DNA"/>
</dbReference>
<evidence type="ECO:0000256" key="1">
    <source>
        <dbReference type="ARBA" id="ARBA00001946"/>
    </source>
</evidence>
<dbReference type="CDD" id="cd07505">
    <property type="entry name" value="HAD_BPGM-like"/>
    <property type="match status" value="1"/>
</dbReference>
<dbReference type="PANTHER" id="PTHR46193:SF18">
    <property type="entry name" value="HEXITOL PHOSPHATASE B"/>
    <property type="match status" value="1"/>
</dbReference>
<dbReference type="SFLD" id="SFLDG01129">
    <property type="entry name" value="C1.5:_HAD__Beta-PGM__Phosphata"/>
    <property type="match status" value="1"/>
</dbReference>
<proteinExistence type="predicted"/>
<dbReference type="Gene3D" id="3.40.50.1000">
    <property type="entry name" value="HAD superfamily/HAD-like"/>
    <property type="match status" value="1"/>
</dbReference>
<evidence type="ECO:0008006" key="9">
    <source>
        <dbReference type="Google" id="ProtNLM"/>
    </source>
</evidence>
<gene>
    <name evidence="5" type="ORF">EDS130_LOCUS21797</name>
    <name evidence="6" type="ORF">XAT740_LOCUS41409</name>
</gene>
<dbReference type="InterPro" id="IPR023198">
    <property type="entry name" value="PGP-like_dom2"/>
</dbReference>
<keyword evidence="2" id="KW-0479">Metal-binding</keyword>
<dbReference type="PRINTS" id="PR00413">
    <property type="entry name" value="HADHALOGNASE"/>
</dbReference>
<dbReference type="Proteomes" id="UP000663828">
    <property type="component" value="Unassembled WGS sequence"/>
</dbReference>
<evidence type="ECO:0000256" key="4">
    <source>
        <dbReference type="ARBA" id="ARBA00023277"/>
    </source>
</evidence>
<accession>A0A814RMY9</accession>
<dbReference type="Pfam" id="PF13419">
    <property type="entry name" value="HAD_2"/>
    <property type="match status" value="1"/>
</dbReference>
<dbReference type="NCBIfam" id="TIGR01509">
    <property type="entry name" value="HAD-SF-IA-v3"/>
    <property type="match status" value="1"/>
</dbReference>